<dbReference type="Pfam" id="PF13692">
    <property type="entry name" value="Glyco_trans_1_4"/>
    <property type="match status" value="1"/>
</dbReference>
<evidence type="ECO:0000259" key="1">
    <source>
        <dbReference type="Pfam" id="PF13579"/>
    </source>
</evidence>
<reference evidence="2" key="1">
    <citation type="submission" date="2019-09" db="EMBL/GenBank/DDBJ databases">
        <title>Characterisation of the sponge microbiome using genome-centric metagenomics.</title>
        <authorList>
            <person name="Engelberts J.P."/>
            <person name="Robbins S.J."/>
            <person name="De Goeij J.M."/>
            <person name="Aranda M."/>
            <person name="Bell S.C."/>
            <person name="Webster N.S."/>
        </authorList>
    </citation>
    <scope>NUCLEOTIDE SEQUENCE</scope>
    <source>
        <strain evidence="2">SB0662_bin_9</strain>
    </source>
</reference>
<dbReference type="InterPro" id="IPR050194">
    <property type="entry name" value="Glycosyltransferase_grp1"/>
</dbReference>
<dbReference type="SUPFAM" id="SSF53756">
    <property type="entry name" value="UDP-Glycosyltransferase/glycogen phosphorylase"/>
    <property type="match status" value="1"/>
</dbReference>
<dbReference type="GO" id="GO:0016757">
    <property type="term" value="F:glycosyltransferase activity"/>
    <property type="evidence" value="ECO:0007669"/>
    <property type="project" value="TreeGrafter"/>
</dbReference>
<evidence type="ECO:0000313" key="2">
    <source>
        <dbReference type="EMBL" id="MYD89604.1"/>
    </source>
</evidence>
<proteinExistence type="predicted"/>
<sequence>MPTGSRTLRILVVAPTSFFSDTGCHVRILEEVRILERLGHHVEIATYRNGGPANQLRIHRTLPIPWRRGWEVGSSRHKVAFDLLLGLTVLRLLATRRFDLIHAHLHEGGLIGAIAGRLFRKPMLLDLQGSLTEEMIDHGFLSRNSLFFRPMLALEKWIVGQGDRVVASTAHFSRLCVERYGCPPERMEQLGDFVDTDVFQPEQFPPTDRHALRRTLGLPSAGPLIVYLGLLAPYQGTDLLLEAMPRILDREPDAHLLLMGYPFVDRYRDKAESLGIGQAVTLTGRMPYADVPRHLALGDVAVAPKISRTEGLGKMLNYMAMGLPTVAFDVPVAREYLGDLGLYAETGNAASLAECICRLLKRHRCDSDGLRELRCQLRERARERFGWQPVGQALNRLYAEILGKS</sequence>
<dbReference type="EMBL" id="VXPY01000030">
    <property type="protein sequence ID" value="MYD89604.1"/>
    <property type="molecule type" value="Genomic_DNA"/>
</dbReference>
<dbReference type="CDD" id="cd03801">
    <property type="entry name" value="GT4_PimA-like"/>
    <property type="match status" value="1"/>
</dbReference>
<dbReference type="AlphaFoldDB" id="A0A6B1DTA7"/>
<organism evidence="2">
    <name type="scientific">Caldilineaceae bacterium SB0662_bin_9</name>
    <dbReference type="NCBI Taxonomy" id="2605258"/>
    <lineage>
        <taxon>Bacteria</taxon>
        <taxon>Bacillati</taxon>
        <taxon>Chloroflexota</taxon>
        <taxon>Caldilineae</taxon>
        <taxon>Caldilineales</taxon>
        <taxon>Caldilineaceae</taxon>
    </lineage>
</organism>
<dbReference type="InterPro" id="IPR028098">
    <property type="entry name" value="Glyco_trans_4-like_N"/>
</dbReference>
<dbReference type="Pfam" id="PF13579">
    <property type="entry name" value="Glyco_trans_4_4"/>
    <property type="match status" value="1"/>
</dbReference>
<protein>
    <submittedName>
        <fullName evidence="2">Glycosyltransferase family 4 protein</fullName>
    </submittedName>
</protein>
<dbReference type="Gene3D" id="3.40.50.2000">
    <property type="entry name" value="Glycogen Phosphorylase B"/>
    <property type="match status" value="2"/>
</dbReference>
<feature type="domain" description="Glycosyltransferase subfamily 4-like N-terminal" evidence="1">
    <location>
        <begin position="22"/>
        <end position="189"/>
    </location>
</feature>
<dbReference type="PANTHER" id="PTHR45947:SF3">
    <property type="entry name" value="SULFOQUINOVOSYL TRANSFERASE SQD2"/>
    <property type="match status" value="1"/>
</dbReference>
<keyword evidence="2" id="KW-0808">Transferase</keyword>
<dbReference type="PANTHER" id="PTHR45947">
    <property type="entry name" value="SULFOQUINOVOSYL TRANSFERASE SQD2"/>
    <property type="match status" value="1"/>
</dbReference>
<gene>
    <name evidence="2" type="ORF">F4Y08_04570</name>
</gene>
<comment type="caution">
    <text evidence="2">The sequence shown here is derived from an EMBL/GenBank/DDBJ whole genome shotgun (WGS) entry which is preliminary data.</text>
</comment>
<name>A0A6B1DTA7_9CHLR</name>
<accession>A0A6B1DTA7</accession>